<evidence type="ECO:0000313" key="4">
    <source>
        <dbReference type="EMBL" id="KAA6415665.1"/>
    </source>
</evidence>
<dbReference type="Gene3D" id="1.10.238.100">
    <property type="entry name" value="YAP1 redox domain. Chain B"/>
    <property type="match status" value="1"/>
</dbReference>
<name>A0A5M8Q376_9LECA</name>
<dbReference type="GO" id="GO:0000976">
    <property type="term" value="F:transcription cis-regulatory region binding"/>
    <property type="evidence" value="ECO:0007669"/>
    <property type="project" value="InterPro"/>
</dbReference>
<sequence length="385" mass="42956">MMTDKTSPPNPNTAGQQGQGRVSLWKRASRTLGEGHLAFLQSREKPSHEETSASEDPKPAAGGAAPSRRREQVRLAQRTHRQRTQNYIQTLEEEVVRLRKSESSLTREKDRLYRYIDSLKAVISVNNIPLPAGLEEKPQAHSPPWGTDDPEDLATVSYRKDDLGHLRLHVSMPTAPAKEAFNHTGFQAQPTASYINPQLEDLILADDVIMPDMPNAFSPVSSGPSNTLGNPSPTIQRGQTNHVAPISLASDEVGLDFILALEYPCMPHIVHPNDQLATTASNHAYTASMTLVHEAPRPPRPNATWNLPRANIQTLLDLAANIELDDEITPVEAWNQLRNHPRFPWLDQQALERLKRELSSQVKCYGFGAVLERNVFDQTIQRVLK</sequence>
<feature type="compositionally biased region" description="Basic and acidic residues" evidence="3">
    <location>
        <begin position="42"/>
        <end position="58"/>
    </location>
</feature>
<dbReference type="Gene3D" id="1.20.5.170">
    <property type="match status" value="1"/>
</dbReference>
<feature type="compositionally biased region" description="Polar residues" evidence="3">
    <location>
        <begin position="1"/>
        <end position="20"/>
    </location>
</feature>
<comment type="caution">
    <text evidence="4">The sequence shown here is derived from an EMBL/GenBank/DDBJ whole genome shotgun (WGS) entry which is preliminary data.</text>
</comment>
<dbReference type="OrthoDB" id="2590011at2759"/>
<evidence type="ECO:0000256" key="3">
    <source>
        <dbReference type="SAM" id="MobiDB-lite"/>
    </source>
</evidence>
<keyword evidence="2" id="KW-0539">Nucleus</keyword>
<feature type="region of interest" description="Disordered" evidence="3">
    <location>
        <begin position="1"/>
        <end position="86"/>
    </location>
</feature>
<dbReference type="AlphaFoldDB" id="A0A5M8Q376"/>
<dbReference type="CDD" id="cd14688">
    <property type="entry name" value="bZIP_YAP"/>
    <property type="match status" value="1"/>
</dbReference>
<evidence type="ECO:0008006" key="6">
    <source>
        <dbReference type="Google" id="ProtNLM"/>
    </source>
</evidence>
<accession>A0A5M8Q376</accession>
<evidence type="ECO:0000313" key="5">
    <source>
        <dbReference type="Proteomes" id="UP000324767"/>
    </source>
</evidence>
<dbReference type="EMBL" id="VXIT01000001">
    <property type="protein sequence ID" value="KAA6415665.1"/>
    <property type="molecule type" value="Genomic_DNA"/>
</dbReference>
<dbReference type="PANTHER" id="PTHR40621:SF6">
    <property type="entry name" value="AP-1-LIKE TRANSCRIPTION FACTOR YAP1-RELATED"/>
    <property type="match status" value="1"/>
</dbReference>
<proteinExistence type="predicted"/>
<comment type="subcellular location">
    <subcellularLocation>
        <location evidence="1">Nucleus</location>
    </subcellularLocation>
</comment>
<evidence type="ECO:0000256" key="1">
    <source>
        <dbReference type="ARBA" id="ARBA00004123"/>
    </source>
</evidence>
<dbReference type="PANTHER" id="PTHR40621">
    <property type="entry name" value="TRANSCRIPTION FACTOR KAPC-RELATED"/>
    <property type="match status" value="1"/>
</dbReference>
<dbReference type="InterPro" id="IPR046347">
    <property type="entry name" value="bZIP_sf"/>
</dbReference>
<reference evidence="4 5" key="1">
    <citation type="submission" date="2019-09" db="EMBL/GenBank/DDBJ databases">
        <title>The hologenome of the rock-dwelling lichen Lasallia pustulata.</title>
        <authorList>
            <person name="Greshake Tzovaras B."/>
            <person name="Segers F."/>
            <person name="Bicker A."/>
            <person name="Dal Grande F."/>
            <person name="Otte J."/>
            <person name="Hankeln T."/>
            <person name="Schmitt I."/>
            <person name="Ebersberger I."/>
        </authorList>
    </citation>
    <scope>NUCLEOTIDE SEQUENCE [LARGE SCALE GENOMIC DNA]</scope>
    <source>
        <strain evidence="4">A1-1</strain>
    </source>
</reference>
<organism evidence="4 5">
    <name type="scientific">Lasallia pustulata</name>
    <dbReference type="NCBI Taxonomy" id="136370"/>
    <lineage>
        <taxon>Eukaryota</taxon>
        <taxon>Fungi</taxon>
        <taxon>Dikarya</taxon>
        <taxon>Ascomycota</taxon>
        <taxon>Pezizomycotina</taxon>
        <taxon>Lecanoromycetes</taxon>
        <taxon>OSLEUM clade</taxon>
        <taxon>Umbilicariomycetidae</taxon>
        <taxon>Umbilicariales</taxon>
        <taxon>Umbilicariaceae</taxon>
        <taxon>Lasallia</taxon>
    </lineage>
</organism>
<dbReference type="Proteomes" id="UP000324767">
    <property type="component" value="Unassembled WGS sequence"/>
</dbReference>
<dbReference type="SUPFAM" id="SSF57959">
    <property type="entry name" value="Leucine zipper domain"/>
    <property type="match status" value="1"/>
</dbReference>
<gene>
    <name evidence="4" type="ORF">FRX48_00383</name>
</gene>
<protein>
    <recommendedName>
        <fullName evidence="6">BZIP domain-containing protein</fullName>
    </recommendedName>
</protein>
<dbReference type="GO" id="GO:0001228">
    <property type="term" value="F:DNA-binding transcription activator activity, RNA polymerase II-specific"/>
    <property type="evidence" value="ECO:0007669"/>
    <property type="project" value="TreeGrafter"/>
</dbReference>
<evidence type="ECO:0000256" key="2">
    <source>
        <dbReference type="ARBA" id="ARBA00023242"/>
    </source>
</evidence>
<dbReference type="InterPro" id="IPR050936">
    <property type="entry name" value="AP-1-like"/>
</dbReference>
<dbReference type="GO" id="GO:0090575">
    <property type="term" value="C:RNA polymerase II transcription regulator complex"/>
    <property type="evidence" value="ECO:0007669"/>
    <property type="project" value="TreeGrafter"/>
</dbReference>